<name>A0A0C3ETK6_PILCF</name>
<reference evidence="1 2" key="1">
    <citation type="submission" date="2014-04" db="EMBL/GenBank/DDBJ databases">
        <authorList>
            <consortium name="DOE Joint Genome Institute"/>
            <person name="Kuo A."/>
            <person name="Tarkka M."/>
            <person name="Buscot F."/>
            <person name="Kohler A."/>
            <person name="Nagy L.G."/>
            <person name="Floudas D."/>
            <person name="Copeland A."/>
            <person name="Barry K.W."/>
            <person name="Cichocki N."/>
            <person name="Veneault-Fourrey C."/>
            <person name="LaButti K."/>
            <person name="Lindquist E.A."/>
            <person name="Lipzen A."/>
            <person name="Lundell T."/>
            <person name="Morin E."/>
            <person name="Murat C."/>
            <person name="Sun H."/>
            <person name="Tunlid A."/>
            <person name="Henrissat B."/>
            <person name="Grigoriev I.V."/>
            <person name="Hibbett D.S."/>
            <person name="Martin F."/>
            <person name="Nordberg H.P."/>
            <person name="Cantor M.N."/>
            <person name="Hua S.X."/>
        </authorList>
    </citation>
    <scope>NUCLEOTIDE SEQUENCE [LARGE SCALE GENOMIC DNA]</scope>
    <source>
        <strain evidence="1 2">F 1598</strain>
    </source>
</reference>
<dbReference type="EMBL" id="KN833322">
    <property type="protein sequence ID" value="KIM71424.1"/>
    <property type="molecule type" value="Genomic_DNA"/>
</dbReference>
<feature type="non-terminal residue" evidence="1">
    <location>
        <position position="1"/>
    </location>
</feature>
<protein>
    <submittedName>
        <fullName evidence="1">Uncharacterized protein</fullName>
    </submittedName>
</protein>
<accession>A0A0C3ETK6</accession>
<gene>
    <name evidence="1" type="ORF">PILCRDRAFT_82799</name>
</gene>
<dbReference type="InParanoid" id="A0A0C3ETK6"/>
<dbReference type="Proteomes" id="UP000054166">
    <property type="component" value="Unassembled WGS sequence"/>
</dbReference>
<evidence type="ECO:0000313" key="2">
    <source>
        <dbReference type="Proteomes" id="UP000054166"/>
    </source>
</evidence>
<sequence>VHLTFAEEDKKQVEEGCSTLHNASPSAFLLLGMDLQGVQYVLYYHLCLSKQTVLQTTSIVERRMTLLKCIQCFHDIQQLYMPGLDPQQVACALQSALANAPSSVNVEDAMLLMPSDLSDAQRHQYCAPGVAAIEDYLRYAEAFEGLNNLQHHLCTHTLANKFKIKNVMGQKNNTQSRDAENCIDDKVKSSQLQYC</sequence>
<dbReference type="AlphaFoldDB" id="A0A0C3ETK6"/>
<dbReference type="STRING" id="765440.A0A0C3ETK6"/>
<dbReference type="HOGENOM" id="CLU_1399374_0_0_1"/>
<keyword evidence="2" id="KW-1185">Reference proteome</keyword>
<organism evidence="1 2">
    <name type="scientific">Piloderma croceum (strain F 1598)</name>
    <dbReference type="NCBI Taxonomy" id="765440"/>
    <lineage>
        <taxon>Eukaryota</taxon>
        <taxon>Fungi</taxon>
        <taxon>Dikarya</taxon>
        <taxon>Basidiomycota</taxon>
        <taxon>Agaricomycotina</taxon>
        <taxon>Agaricomycetes</taxon>
        <taxon>Agaricomycetidae</taxon>
        <taxon>Atheliales</taxon>
        <taxon>Atheliaceae</taxon>
        <taxon>Piloderma</taxon>
    </lineage>
</organism>
<reference evidence="2" key="2">
    <citation type="submission" date="2015-01" db="EMBL/GenBank/DDBJ databases">
        <title>Evolutionary Origins and Diversification of the Mycorrhizal Mutualists.</title>
        <authorList>
            <consortium name="DOE Joint Genome Institute"/>
            <consortium name="Mycorrhizal Genomics Consortium"/>
            <person name="Kohler A."/>
            <person name="Kuo A."/>
            <person name="Nagy L.G."/>
            <person name="Floudas D."/>
            <person name="Copeland A."/>
            <person name="Barry K.W."/>
            <person name="Cichocki N."/>
            <person name="Veneault-Fourrey C."/>
            <person name="LaButti K."/>
            <person name="Lindquist E.A."/>
            <person name="Lipzen A."/>
            <person name="Lundell T."/>
            <person name="Morin E."/>
            <person name="Murat C."/>
            <person name="Riley R."/>
            <person name="Ohm R."/>
            <person name="Sun H."/>
            <person name="Tunlid A."/>
            <person name="Henrissat B."/>
            <person name="Grigoriev I.V."/>
            <person name="Hibbett D.S."/>
            <person name="Martin F."/>
        </authorList>
    </citation>
    <scope>NUCLEOTIDE SEQUENCE [LARGE SCALE GENOMIC DNA]</scope>
    <source>
        <strain evidence="2">F 1598</strain>
    </source>
</reference>
<dbReference type="OrthoDB" id="3062870at2759"/>
<evidence type="ECO:0000313" key="1">
    <source>
        <dbReference type="EMBL" id="KIM71424.1"/>
    </source>
</evidence>
<proteinExistence type="predicted"/>